<dbReference type="Proteomes" id="UP000248627">
    <property type="component" value="Unassembled WGS sequence"/>
</dbReference>
<gene>
    <name evidence="1" type="ORF">C1I93_04180</name>
</gene>
<organism evidence="1 2">
    <name type="scientific">Micromonospora endophytica</name>
    <dbReference type="NCBI Taxonomy" id="515350"/>
    <lineage>
        <taxon>Bacteria</taxon>
        <taxon>Bacillati</taxon>
        <taxon>Actinomycetota</taxon>
        <taxon>Actinomycetes</taxon>
        <taxon>Micromonosporales</taxon>
        <taxon>Micromonosporaceae</taxon>
        <taxon>Micromonospora</taxon>
    </lineage>
</organism>
<name>A0A2W2CQ08_9ACTN</name>
<comment type="caution">
    <text evidence="1">The sequence shown here is derived from an EMBL/GenBank/DDBJ whole genome shotgun (WGS) entry which is preliminary data.</text>
</comment>
<dbReference type="OrthoDB" id="253985at2"/>
<dbReference type="InterPro" id="IPR035948">
    <property type="entry name" value="YwqG-like_sf"/>
</dbReference>
<protein>
    <recommendedName>
        <fullName evidence="3">DUF1963 domain-containing protein</fullName>
    </recommendedName>
</protein>
<dbReference type="SUPFAM" id="SSF103032">
    <property type="entry name" value="Hypothetical protein YwqG"/>
    <property type="match status" value="1"/>
</dbReference>
<evidence type="ECO:0008006" key="3">
    <source>
        <dbReference type="Google" id="ProtNLM"/>
    </source>
</evidence>
<evidence type="ECO:0000313" key="2">
    <source>
        <dbReference type="Proteomes" id="UP000248627"/>
    </source>
</evidence>
<evidence type="ECO:0000313" key="1">
    <source>
        <dbReference type="EMBL" id="PZF99930.1"/>
    </source>
</evidence>
<proteinExistence type="predicted"/>
<dbReference type="AlphaFoldDB" id="A0A2W2CQ08"/>
<keyword evidence="2" id="KW-1185">Reference proteome</keyword>
<accession>A0A2W2CQ08</accession>
<dbReference type="EMBL" id="POTX01000016">
    <property type="protein sequence ID" value="PZF99930.1"/>
    <property type="molecule type" value="Genomic_DNA"/>
</dbReference>
<reference evidence="1 2" key="1">
    <citation type="submission" date="2018-01" db="EMBL/GenBank/DDBJ databases">
        <title>Draft genome sequence of Jishengella endophytica.</title>
        <authorList>
            <person name="Sahin N."/>
            <person name="Ay H."/>
            <person name="Saygin H."/>
        </authorList>
    </citation>
    <scope>NUCLEOTIDE SEQUENCE [LARGE SCALE GENOMIC DNA]</scope>
    <source>
        <strain evidence="1 2">DSM 45430</strain>
    </source>
</reference>
<sequence length="225" mass="25147">MSWRPSLAPIDDPVAKLGGLPVWIDEPFWPVSAQFGSPMTFIGQFPLPGPSLRMSYLFMTQDEESLAGTFEAEGGENALLIQPGGRVPSFVTGLATGTGPTLWRRGSQWTERVPVELHIDVHLPDEATASFFEREVAYQDAARRGVHFDGDNDHGRVDCRSYVGGQPLLWQPWTTDLDASWRFFFQLDDAEGWGDDEYALNFGGGSGYAFLSEDQREGRFFWDCV</sequence>